<sequence length="133" mass="14591">MRSRRQGAASAGRRDRRPDRKTLQLCQQVKHTLEYVLTGECDDDVLRGLYVESVNPLPDASNLLVTVSSLDRENPPEPADVVERLGIVGGKLRSEVAASISRRKVPELHFTVASEPSDAERGETGYSSEAMDG</sequence>
<protein>
    <submittedName>
        <fullName evidence="3">Ribosome-binding factor A</fullName>
    </submittedName>
</protein>
<feature type="compositionally biased region" description="Low complexity" evidence="2">
    <location>
        <begin position="1"/>
        <end position="11"/>
    </location>
</feature>
<dbReference type="GO" id="GO:0006364">
    <property type="term" value="P:rRNA processing"/>
    <property type="evidence" value="ECO:0007669"/>
    <property type="project" value="InterPro"/>
</dbReference>
<organism evidence="3 4">
    <name type="scientific">Stratiformator vulcanicus</name>
    <dbReference type="NCBI Taxonomy" id="2527980"/>
    <lineage>
        <taxon>Bacteria</taxon>
        <taxon>Pseudomonadati</taxon>
        <taxon>Planctomycetota</taxon>
        <taxon>Planctomycetia</taxon>
        <taxon>Planctomycetales</taxon>
        <taxon>Planctomycetaceae</taxon>
        <taxon>Stratiformator</taxon>
    </lineage>
</organism>
<dbReference type="OrthoDB" id="5570333at2"/>
<dbReference type="InterPro" id="IPR023799">
    <property type="entry name" value="RbfA_dom_sf"/>
</dbReference>
<accession>A0A517R7G1</accession>
<dbReference type="InterPro" id="IPR000238">
    <property type="entry name" value="RbfA"/>
</dbReference>
<dbReference type="AlphaFoldDB" id="A0A517R7G1"/>
<feature type="compositionally biased region" description="Basic and acidic residues" evidence="2">
    <location>
        <begin position="12"/>
        <end position="21"/>
    </location>
</feature>
<dbReference type="InterPro" id="IPR015946">
    <property type="entry name" value="KH_dom-like_a/b"/>
</dbReference>
<dbReference type="Gene3D" id="3.30.300.20">
    <property type="match status" value="1"/>
</dbReference>
<feature type="region of interest" description="Disordered" evidence="2">
    <location>
        <begin position="1"/>
        <end position="21"/>
    </location>
</feature>
<dbReference type="Proteomes" id="UP000317318">
    <property type="component" value="Chromosome"/>
</dbReference>
<dbReference type="EMBL" id="CP036268">
    <property type="protein sequence ID" value="QDT39826.1"/>
    <property type="molecule type" value="Genomic_DNA"/>
</dbReference>
<dbReference type="KEGG" id="svp:Pan189_42380"/>
<dbReference type="Pfam" id="PF02033">
    <property type="entry name" value="RBFA"/>
    <property type="match status" value="1"/>
</dbReference>
<keyword evidence="1" id="KW-0690">Ribosome biogenesis</keyword>
<name>A0A517R7G1_9PLAN</name>
<keyword evidence="4" id="KW-1185">Reference proteome</keyword>
<evidence type="ECO:0000256" key="2">
    <source>
        <dbReference type="SAM" id="MobiDB-lite"/>
    </source>
</evidence>
<reference evidence="3 4" key="1">
    <citation type="submission" date="2019-02" db="EMBL/GenBank/DDBJ databases">
        <title>Deep-cultivation of Planctomycetes and their phenomic and genomic characterization uncovers novel biology.</title>
        <authorList>
            <person name="Wiegand S."/>
            <person name="Jogler M."/>
            <person name="Boedeker C."/>
            <person name="Pinto D."/>
            <person name="Vollmers J."/>
            <person name="Rivas-Marin E."/>
            <person name="Kohn T."/>
            <person name="Peeters S.H."/>
            <person name="Heuer A."/>
            <person name="Rast P."/>
            <person name="Oberbeckmann S."/>
            <person name="Bunk B."/>
            <person name="Jeske O."/>
            <person name="Meyerdierks A."/>
            <person name="Storesund J.E."/>
            <person name="Kallscheuer N."/>
            <person name="Luecker S."/>
            <person name="Lage O.M."/>
            <person name="Pohl T."/>
            <person name="Merkel B.J."/>
            <person name="Hornburger P."/>
            <person name="Mueller R.-W."/>
            <person name="Bruemmer F."/>
            <person name="Labrenz M."/>
            <person name="Spormann A.M."/>
            <person name="Op den Camp H."/>
            <person name="Overmann J."/>
            <person name="Amann R."/>
            <person name="Jetten M.S.M."/>
            <person name="Mascher T."/>
            <person name="Medema M.H."/>
            <person name="Devos D.P."/>
            <person name="Kaster A.-K."/>
            <person name="Ovreas L."/>
            <person name="Rohde M."/>
            <person name="Galperin M.Y."/>
            <person name="Jogler C."/>
        </authorList>
    </citation>
    <scope>NUCLEOTIDE SEQUENCE [LARGE SCALE GENOMIC DNA]</scope>
    <source>
        <strain evidence="3 4">Pan189</strain>
    </source>
</reference>
<dbReference type="SUPFAM" id="SSF89919">
    <property type="entry name" value="Ribosome-binding factor A, RbfA"/>
    <property type="match status" value="1"/>
</dbReference>
<gene>
    <name evidence="3" type="ORF">Pan189_42380</name>
</gene>
<evidence type="ECO:0000313" key="4">
    <source>
        <dbReference type="Proteomes" id="UP000317318"/>
    </source>
</evidence>
<proteinExistence type="predicted"/>
<evidence type="ECO:0000313" key="3">
    <source>
        <dbReference type="EMBL" id="QDT39826.1"/>
    </source>
</evidence>
<evidence type="ECO:0000256" key="1">
    <source>
        <dbReference type="ARBA" id="ARBA00022517"/>
    </source>
</evidence>
<dbReference type="RefSeq" id="WP_145365937.1">
    <property type="nucleotide sequence ID" value="NZ_CP036268.1"/>
</dbReference>
<feature type="region of interest" description="Disordered" evidence="2">
    <location>
        <begin position="113"/>
        <end position="133"/>
    </location>
</feature>